<protein>
    <submittedName>
        <fullName evidence="2">Uncharacterized protein</fullName>
    </submittedName>
</protein>
<dbReference type="EMBL" id="JAEKNQ010000058">
    <property type="protein sequence ID" value="MBJ7604447.1"/>
    <property type="molecule type" value="Genomic_DNA"/>
</dbReference>
<keyword evidence="1" id="KW-0472">Membrane</keyword>
<dbReference type="AlphaFoldDB" id="A0A934NI49"/>
<comment type="caution">
    <text evidence="2">The sequence shown here is derived from an EMBL/GenBank/DDBJ whole genome shotgun (WGS) entry which is preliminary data.</text>
</comment>
<evidence type="ECO:0000256" key="1">
    <source>
        <dbReference type="SAM" id="Phobius"/>
    </source>
</evidence>
<accession>A0A934NI49</accession>
<keyword evidence="1" id="KW-0812">Transmembrane</keyword>
<dbReference type="Proteomes" id="UP000620075">
    <property type="component" value="Unassembled WGS sequence"/>
</dbReference>
<keyword evidence="1" id="KW-1133">Transmembrane helix</keyword>
<dbReference type="RefSeq" id="WP_338182113.1">
    <property type="nucleotide sequence ID" value="NZ_JAEKNQ010000058.1"/>
</dbReference>
<name>A0A934NI49_9BACT</name>
<feature type="transmembrane region" description="Helical" evidence="1">
    <location>
        <begin position="63"/>
        <end position="82"/>
    </location>
</feature>
<sequence length="181" mass="20296">MRVFNRLVMVVLALLLVVAGLWALAISIVHALGIGWRPDWLRYFDQSLHQALKTLSTLQLADWRVLASAAALIVLGLLLLLLELRPWPPLIVFLDEDDTASWWLHRAAFEGMLGSLLIKETTAVGVRARLRGRRSWRLRVDAAGSPQMRGEVEQLVHSSLERLGRADDSAIRVSIHEARVA</sequence>
<evidence type="ECO:0000313" key="2">
    <source>
        <dbReference type="EMBL" id="MBJ7604447.1"/>
    </source>
</evidence>
<organism evidence="2 3">
    <name type="scientific">Candidatus Dormiibacter inghamiae</name>
    <dbReference type="NCBI Taxonomy" id="3127013"/>
    <lineage>
        <taxon>Bacteria</taxon>
        <taxon>Bacillati</taxon>
        <taxon>Candidatus Dormiibacterota</taxon>
        <taxon>Candidatus Dormibacteria</taxon>
        <taxon>Candidatus Dormibacterales</taxon>
        <taxon>Candidatus Dormibacteraceae</taxon>
        <taxon>Candidatus Dormiibacter</taxon>
    </lineage>
</organism>
<proteinExistence type="predicted"/>
<reference evidence="2 3" key="1">
    <citation type="submission" date="2020-10" db="EMBL/GenBank/DDBJ databases">
        <title>Ca. Dormibacterota MAGs.</title>
        <authorList>
            <person name="Montgomery K."/>
        </authorList>
    </citation>
    <scope>NUCLEOTIDE SEQUENCE [LARGE SCALE GENOMIC DNA]</scope>
    <source>
        <strain evidence="2">SC8811_S16_3</strain>
    </source>
</reference>
<evidence type="ECO:0000313" key="3">
    <source>
        <dbReference type="Proteomes" id="UP000620075"/>
    </source>
</evidence>
<gene>
    <name evidence="2" type="ORF">JF888_14885</name>
</gene>